<keyword evidence="1" id="KW-0812">Transmembrane</keyword>
<keyword evidence="1" id="KW-1133">Transmembrane helix</keyword>
<comment type="caution">
    <text evidence="2">The sequence shown here is derived from an EMBL/GenBank/DDBJ whole genome shotgun (WGS) entry which is preliminary data.</text>
</comment>
<dbReference type="Proteomes" id="UP001218188">
    <property type="component" value="Unassembled WGS sequence"/>
</dbReference>
<name>A0AAD6S982_9AGAR</name>
<gene>
    <name evidence="2" type="ORF">C8F04DRAFT_183164</name>
</gene>
<reference evidence="2" key="1">
    <citation type="submission" date="2023-03" db="EMBL/GenBank/DDBJ databases">
        <title>Massive genome expansion in bonnet fungi (Mycena s.s.) driven by repeated elements and novel gene families across ecological guilds.</title>
        <authorList>
            <consortium name="Lawrence Berkeley National Laboratory"/>
            <person name="Harder C.B."/>
            <person name="Miyauchi S."/>
            <person name="Viragh M."/>
            <person name="Kuo A."/>
            <person name="Thoen E."/>
            <person name="Andreopoulos B."/>
            <person name="Lu D."/>
            <person name="Skrede I."/>
            <person name="Drula E."/>
            <person name="Henrissat B."/>
            <person name="Morin E."/>
            <person name="Kohler A."/>
            <person name="Barry K."/>
            <person name="LaButti K."/>
            <person name="Morin E."/>
            <person name="Salamov A."/>
            <person name="Lipzen A."/>
            <person name="Mereny Z."/>
            <person name="Hegedus B."/>
            <person name="Baldrian P."/>
            <person name="Stursova M."/>
            <person name="Weitz H."/>
            <person name="Taylor A."/>
            <person name="Grigoriev I.V."/>
            <person name="Nagy L.G."/>
            <person name="Martin F."/>
            <person name="Kauserud H."/>
        </authorList>
    </citation>
    <scope>NUCLEOTIDE SEQUENCE</scope>
    <source>
        <strain evidence="2">CBHHK200</strain>
    </source>
</reference>
<dbReference type="EMBL" id="JARJCM010000189">
    <property type="protein sequence ID" value="KAJ7023398.1"/>
    <property type="molecule type" value="Genomic_DNA"/>
</dbReference>
<feature type="transmembrane region" description="Helical" evidence="1">
    <location>
        <begin position="12"/>
        <end position="31"/>
    </location>
</feature>
<evidence type="ECO:0000313" key="2">
    <source>
        <dbReference type="EMBL" id="KAJ7023398.1"/>
    </source>
</evidence>
<evidence type="ECO:0000256" key="1">
    <source>
        <dbReference type="SAM" id="Phobius"/>
    </source>
</evidence>
<keyword evidence="1" id="KW-0472">Membrane</keyword>
<keyword evidence="3" id="KW-1185">Reference proteome</keyword>
<evidence type="ECO:0000313" key="3">
    <source>
        <dbReference type="Proteomes" id="UP001218188"/>
    </source>
</evidence>
<sequence>MCLAARGFVGGPTGWFSLLIINLLAISASRIRGCSTKGRGHVSLRTIEHSDTVLPADIAAHQHRGRRLSLQPFRFEAMYSVSGGKRMEADSHQLFHRSCMRLLHPCRFSR</sequence>
<accession>A0AAD6S982</accession>
<dbReference type="AlphaFoldDB" id="A0AAD6S982"/>
<proteinExistence type="predicted"/>
<organism evidence="2 3">
    <name type="scientific">Mycena alexandri</name>
    <dbReference type="NCBI Taxonomy" id="1745969"/>
    <lineage>
        <taxon>Eukaryota</taxon>
        <taxon>Fungi</taxon>
        <taxon>Dikarya</taxon>
        <taxon>Basidiomycota</taxon>
        <taxon>Agaricomycotina</taxon>
        <taxon>Agaricomycetes</taxon>
        <taxon>Agaricomycetidae</taxon>
        <taxon>Agaricales</taxon>
        <taxon>Marasmiineae</taxon>
        <taxon>Mycenaceae</taxon>
        <taxon>Mycena</taxon>
    </lineage>
</organism>
<protein>
    <submittedName>
        <fullName evidence="2">Uncharacterized protein</fullName>
    </submittedName>
</protein>